<organism evidence="6 7">
    <name type="scientific">Actinoplanes regularis</name>
    <dbReference type="NCBI Taxonomy" id="52697"/>
    <lineage>
        <taxon>Bacteria</taxon>
        <taxon>Bacillati</taxon>
        <taxon>Actinomycetota</taxon>
        <taxon>Actinomycetes</taxon>
        <taxon>Micromonosporales</taxon>
        <taxon>Micromonosporaceae</taxon>
        <taxon>Actinoplanes</taxon>
    </lineage>
</organism>
<keyword evidence="1 3" id="KW-0853">WD repeat</keyword>
<accession>A0A239JWH5</accession>
<dbReference type="EMBL" id="FZNR01000039">
    <property type="protein sequence ID" value="SNT10145.1"/>
    <property type="molecule type" value="Genomic_DNA"/>
</dbReference>
<gene>
    <name evidence="6" type="ORF">SAMN06264365_13922</name>
</gene>
<feature type="region of interest" description="Disordered" evidence="4">
    <location>
        <begin position="260"/>
        <end position="319"/>
    </location>
</feature>
<feature type="repeat" description="WD" evidence="3">
    <location>
        <begin position="447"/>
        <end position="482"/>
    </location>
</feature>
<dbReference type="NCBIfam" id="NF047832">
    <property type="entry name" value="caspase_w_EACC1"/>
    <property type="match status" value="1"/>
</dbReference>
<feature type="domain" description="Peptidase C14 caspase" evidence="5">
    <location>
        <begin position="11"/>
        <end position="238"/>
    </location>
</feature>
<dbReference type="PANTHER" id="PTHR19848:SF8">
    <property type="entry name" value="F-BOX AND WD REPEAT DOMAIN CONTAINING 7"/>
    <property type="match status" value="1"/>
</dbReference>
<dbReference type="PROSITE" id="PS50294">
    <property type="entry name" value="WD_REPEATS_REGION"/>
    <property type="match status" value="2"/>
</dbReference>
<dbReference type="InterPro" id="IPR020472">
    <property type="entry name" value="WD40_PAC1"/>
</dbReference>
<keyword evidence="2" id="KW-0677">Repeat</keyword>
<dbReference type="InterPro" id="IPR015943">
    <property type="entry name" value="WD40/YVTN_repeat-like_dom_sf"/>
</dbReference>
<dbReference type="PANTHER" id="PTHR19848">
    <property type="entry name" value="WD40 REPEAT PROTEIN"/>
    <property type="match status" value="1"/>
</dbReference>
<dbReference type="PROSITE" id="PS50082">
    <property type="entry name" value="WD_REPEATS_2"/>
    <property type="match status" value="3"/>
</dbReference>
<feature type="repeat" description="WD" evidence="3">
    <location>
        <begin position="630"/>
        <end position="666"/>
    </location>
</feature>
<feature type="repeat" description="WD" evidence="3">
    <location>
        <begin position="496"/>
        <end position="524"/>
    </location>
</feature>
<dbReference type="CDD" id="cd00200">
    <property type="entry name" value="WD40"/>
    <property type="match status" value="1"/>
</dbReference>
<dbReference type="SUPFAM" id="SSF52129">
    <property type="entry name" value="Caspase-like"/>
    <property type="match status" value="1"/>
</dbReference>
<reference evidence="6 7" key="1">
    <citation type="submission" date="2017-06" db="EMBL/GenBank/DDBJ databases">
        <authorList>
            <person name="Kim H.J."/>
            <person name="Triplett B.A."/>
        </authorList>
    </citation>
    <scope>NUCLEOTIDE SEQUENCE [LARGE SCALE GENOMIC DNA]</scope>
    <source>
        <strain evidence="6 7">DSM 43151</strain>
    </source>
</reference>
<keyword evidence="7" id="KW-1185">Reference proteome</keyword>
<dbReference type="Gene3D" id="2.130.10.10">
    <property type="entry name" value="YVTN repeat-like/Quinoprotein amine dehydrogenase"/>
    <property type="match status" value="3"/>
</dbReference>
<dbReference type="AlphaFoldDB" id="A0A239JWH5"/>
<name>A0A239JWH5_9ACTN</name>
<dbReference type="PROSITE" id="PS00678">
    <property type="entry name" value="WD_REPEATS_1"/>
    <property type="match status" value="2"/>
</dbReference>
<evidence type="ECO:0000256" key="4">
    <source>
        <dbReference type="SAM" id="MobiDB-lite"/>
    </source>
</evidence>
<protein>
    <submittedName>
        <fullName evidence="6">WD domain-containing protein, G-beta repeat-containing protein</fullName>
    </submittedName>
</protein>
<dbReference type="GO" id="GO:0006508">
    <property type="term" value="P:proteolysis"/>
    <property type="evidence" value="ECO:0007669"/>
    <property type="project" value="InterPro"/>
</dbReference>
<dbReference type="InterPro" id="IPR019775">
    <property type="entry name" value="WD40_repeat_CS"/>
</dbReference>
<evidence type="ECO:0000259" key="5">
    <source>
        <dbReference type="Pfam" id="PF00656"/>
    </source>
</evidence>
<dbReference type="Pfam" id="PF00400">
    <property type="entry name" value="WD40"/>
    <property type="match status" value="6"/>
</dbReference>
<feature type="compositionally biased region" description="Polar residues" evidence="4">
    <location>
        <begin position="265"/>
        <end position="274"/>
    </location>
</feature>
<evidence type="ECO:0000313" key="6">
    <source>
        <dbReference type="EMBL" id="SNT10145.1"/>
    </source>
</evidence>
<dbReference type="Proteomes" id="UP000198415">
    <property type="component" value="Unassembled WGS sequence"/>
</dbReference>
<dbReference type="InterPro" id="IPR001680">
    <property type="entry name" value="WD40_rpt"/>
</dbReference>
<feature type="compositionally biased region" description="Low complexity" evidence="4">
    <location>
        <begin position="279"/>
        <end position="304"/>
    </location>
</feature>
<sequence>MRPAPELAESRHALVVATATYADTAFARLRAPAQDATAIAEVLADPAIGGFTVTEVLDRPEHEVRRRVDEFLAGRDRGDLILVYLSCHGVLDARGRLYLAATDTVKGRLSSTAIDSAWLLDRLDECRARQQVVILDCCFSGAFAGIKADTDLHLERRLVGAGRGRAVLTASRASEYSYEGAPLPGGAAPHGSVFTAALVDGLRSGGADRDNDGLISVEEAFIYAADEVRATGNEQTPQRWLYGGEGQIILAWNPRRVAGRPDVSTPPSIDQPSNPLVDPVGAPGSATGTAATTTVPRVATSTPAERQSSPDHLTTRPGSGKKNFNRLAVLVSVALLVLIGTVVYVKVFRLVITAEAEVRSIAISPDGKILAGALENGTAGVWHLSDQSKMAGPTSSLHEAWSVAFGPGGKYMAVAGRSGDGDKYPGEVHIWNLTDTGSGFGREACSVRDQPDTIYSIAFSPDGRTLATGGGDGTVRLWNLDTCERNGRPEQTGDPMTAHPGQVYGVAFSPNGKILASASSSGYVDHANPRSDSVQIWDVASQKQIGGHLAPTVGFAIAFSPDSSVLASGGSDGVRFWDTANGKQLGDFVPGQFLAIAFSPDGRILATGSGSDHDVRLWTAATHQQYGDNLSGHVGIVNTVAFSPDGKTLASGSSDHTIRLWDVATD</sequence>
<dbReference type="InterPro" id="IPR029030">
    <property type="entry name" value="Caspase-like_dom_sf"/>
</dbReference>
<dbReference type="Pfam" id="PF00656">
    <property type="entry name" value="Peptidase_C14"/>
    <property type="match status" value="1"/>
</dbReference>
<dbReference type="Gene3D" id="3.40.50.1460">
    <property type="match status" value="1"/>
</dbReference>
<proteinExistence type="predicted"/>
<dbReference type="RefSeq" id="WP_089299130.1">
    <property type="nucleotide sequence ID" value="NZ_BOMU01000131.1"/>
</dbReference>
<dbReference type="OrthoDB" id="134501at2"/>
<evidence type="ECO:0000256" key="2">
    <source>
        <dbReference type="ARBA" id="ARBA00022737"/>
    </source>
</evidence>
<dbReference type="SMART" id="SM00320">
    <property type="entry name" value="WD40"/>
    <property type="match status" value="7"/>
</dbReference>
<dbReference type="PRINTS" id="PR00320">
    <property type="entry name" value="GPROTEINBRPT"/>
</dbReference>
<dbReference type="GO" id="GO:0004197">
    <property type="term" value="F:cysteine-type endopeptidase activity"/>
    <property type="evidence" value="ECO:0007669"/>
    <property type="project" value="InterPro"/>
</dbReference>
<dbReference type="SUPFAM" id="SSF50978">
    <property type="entry name" value="WD40 repeat-like"/>
    <property type="match status" value="1"/>
</dbReference>
<evidence type="ECO:0000256" key="3">
    <source>
        <dbReference type="PROSITE-ProRule" id="PRU00221"/>
    </source>
</evidence>
<evidence type="ECO:0000313" key="7">
    <source>
        <dbReference type="Proteomes" id="UP000198415"/>
    </source>
</evidence>
<dbReference type="InterPro" id="IPR036322">
    <property type="entry name" value="WD40_repeat_dom_sf"/>
</dbReference>
<evidence type="ECO:0000256" key="1">
    <source>
        <dbReference type="ARBA" id="ARBA00022574"/>
    </source>
</evidence>
<dbReference type="InterPro" id="IPR011600">
    <property type="entry name" value="Pept_C14_caspase"/>
</dbReference>